<dbReference type="PROSITE" id="PS50011">
    <property type="entry name" value="PROTEIN_KINASE_DOM"/>
    <property type="match status" value="1"/>
</dbReference>
<dbReference type="InterPro" id="IPR011009">
    <property type="entry name" value="Kinase-like_dom_sf"/>
</dbReference>
<evidence type="ECO:0000256" key="6">
    <source>
        <dbReference type="PROSITE-ProRule" id="PRU10141"/>
    </source>
</evidence>
<reference evidence="10" key="1">
    <citation type="journal article" date="2017" name="Front. Plant Sci.">
        <title>Climate Clever Clovers: New Paradigm to Reduce the Environmental Footprint of Ruminants by Breeding Low Methanogenic Forages Utilizing Haplotype Variation.</title>
        <authorList>
            <person name="Kaur P."/>
            <person name="Appels R."/>
            <person name="Bayer P.E."/>
            <person name="Keeble-Gagnere G."/>
            <person name="Wang J."/>
            <person name="Hirakawa H."/>
            <person name="Shirasawa K."/>
            <person name="Vercoe P."/>
            <person name="Stefanova K."/>
            <person name="Durmic Z."/>
            <person name="Nichols P."/>
            <person name="Revell C."/>
            <person name="Isobe S.N."/>
            <person name="Edwards D."/>
            <person name="Erskine W."/>
        </authorList>
    </citation>
    <scope>NUCLEOTIDE SEQUENCE [LARGE SCALE GENOMIC DNA]</scope>
    <source>
        <strain evidence="10">cv. Daliak</strain>
    </source>
</reference>
<evidence type="ECO:0000256" key="2">
    <source>
        <dbReference type="ARBA" id="ARBA00022679"/>
    </source>
</evidence>
<comment type="similarity">
    <text evidence="7">Belongs to the protein kinase superfamily.</text>
</comment>
<keyword evidence="4" id="KW-0418">Kinase</keyword>
<evidence type="ECO:0000256" key="1">
    <source>
        <dbReference type="ARBA" id="ARBA00022527"/>
    </source>
</evidence>
<organism evidence="9 10">
    <name type="scientific">Trifolium subterraneum</name>
    <name type="common">Subterranean clover</name>
    <dbReference type="NCBI Taxonomy" id="3900"/>
    <lineage>
        <taxon>Eukaryota</taxon>
        <taxon>Viridiplantae</taxon>
        <taxon>Streptophyta</taxon>
        <taxon>Embryophyta</taxon>
        <taxon>Tracheophyta</taxon>
        <taxon>Spermatophyta</taxon>
        <taxon>Magnoliopsida</taxon>
        <taxon>eudicotyledons</taxon>
        <taxon>Gunneridae</taxon>
        <taxon>Pentapetalae</taxon>
        <taxon>rosids</taxon>
        <taxon>fabids</taxon>
        <taxon>Fabales</taxon>
        <taxon>Fabaceae</taxon>
        <taxon>Papilionoideae</taxon>
        <taxon>50 kb inversion clade</taxon>
        <taxon>NPAAA clade</taxon>
        <taxon>Hologalegina</taxon>
        <taxon>IRL clade</taxon>
        <taxon>Trifolieae</taxon>
        <taxon>Trifolium</taxon>
    </lineage>
</organism>
<dbReference type="Proteomes" id="UP000242715">
    <property type="component" value="Unassembled WGS sequence"/>
</dbReference>
<evidence type="ECO:0000313" key="10">
    <source>
        <dbReference type="Proteomes" id="UP000242715"/>
    </source>
</evidence>
<dbReference type="PROSITE" id="PS00108">
    <property type="entry name" value="PROTEIN_KINASE_ST"/>
    <property type="match status" value="1"/>
</dbReference>
<accession>A0A2Z6N117</accession>
<dbReference type="PROSITE" id="PS00107">
    <property type="entry name" value="PROTEIN_KINASE_ATP"/>
    <property type="match status" value="1"/>
</dbReference>
<keyword evidence="1 7" id="KW-0723">Serine/threonine-protein kinase</keyword>
<keyword evidence="3 6" id="KW-0547">Nucleotide-binding</keyword>
<feature type="domain" description="Protein kinase" evidence="8">
    <location>
        <begin position="9"/>
        <end position="207"/>
    </location>
</feature>
<dbReference type="PANTHER" id="PTHR47987">
    <property type="entry name" value="OS08G0249100 PROTEIN"/>
    <property type="match status" value="1"/>
</dbReference>
<sequence length="207" mass="23221">MSRSMRDNILPKNLIGKGGYAEVYKGCLANNRLVAIKRLTRGTADEIIADFLSELGVMAHVNHPNTAKLVGYGVDGGMYLVLELSEKGSLASVLYGSKEKVPWCIRHKIALGTAKGILYLHEGCQKRFIHRDIKAANILLTEDFEPQAKPLLKKNDIMELIDPSLDREFDVRQMNLMLLTASLCIQQSSIRRPSMRQACRPHTLIYL</sequence>
<dbReference type="SUPFAM" id="SSF56112">
    <property type="entry name" value="Protein kinase-like (PK-like)"/>
    <property type="match status" value="1"/>
</dbReference>
<dbReference type="PANTHER" id="PTHR47987:SF12">
    <property type="entry name" value="PROTEIN KINASE FAMILY PROTEIN"/>
    <property type="match status" value="1"/>
</dbReference>
<name>A0A2Z6N117_TRISU</name>
<evidence type="ECO:0000256" key="4">
    <source>
        <dbReference type="ARBA" id="ARBA00022777"/>
    </source>
</evidence>
<dbReference type="SMART" id="SM00220">
    <property type="entry name" value="S_TKc"/>
    <property type="match status" value="1"/>
</dbReference>
<dbReference type="InterPro" id="IPR008271">
    <property type="entry name" value="Ser/Thr_kinase_AS"/>
</dbReference>
<evidence type="ECO:0000256" key="7">
    <source>
        <dbReference type="RuleBase" id="RU000304"/>
    </source>
</evidence>
<dbReference type="GO" id="GO:0004674">
    <property type="term" value="F:protein serine/threonine kinase activity"/>
    <property type="evidence" value="ECO:0007669"/>
    <property type="project" value="UniProtKB-KW"/>
</dbReference>
<dbReference type="Pfam" id="PF07714">
    <property type="entry name" value="PK_Tyr_Ser-Thr"/>
    <property type="match status" value="1"/>
</dbReference>
<protein>
    <recommendedName>
        <fullName evidence="8">Protein kinase domain-containing protein</fullName>
    </recommendedName>
</protein>
<dbReference type="EMBL" id="DF973433">
    <property type="protein sequence ID" value="GAU30692.1"/>
    <property type="molecule type" value="Genomic_DNA"/>
</dbReference>
<dbReference type="InterPro" id="IPR046958">
    <property type="entry name" value="RBK1/2/STUNTED"/>
</dbReference>
<evidence type="ECO:0000313" key="9">
    <source>
        <dbReference type="EMBL" id="GAU30692.1"/>
    </source>
</evidence>
<dbReference type="AlphaFoldDB" id="A0A2Z6N117"/>
<dbReference type="Gene3D" id="1.10.510.10">
    <property type="entry name" value="Transferase(Phosphotransferase) domain 1"/>
    <property type="match status" value="1"/>
</dbReference>
<evidence type="ECO:0000259" key="8">
    <source>
        <dbReference type="PROSITE" id="PS50011"/>
    </source>
</evidence>
<keyword evidence="5 6" id="KW-0067">ATP-binding</keyword>
<dbReference type="Gene3D" id="3.30.200.20">
    <property type="entry name" value="Phosphorylase Kinase, domain 1"/>
    <property type="match status" value="1"/>
</dbReference>
<proteinExistence type="inferred from homology"/>
<dbReference type="InterPro" id="IPR001245">
    <property type="entry name" value="Ser-Thr/Tyr_kinase_cat_dom"/>
</dbReference>
<feature type="binding site" evidence="6">
    <location>
        <position position="37"/>
    </location>
    <ligand>
        <name>ATP</name>
        <dbReference type="ChEBI" id="CHEBI:30616"/>
    </ligand>
</feature>
<evidence type="ECO:0000256" key="5">
    <source>
        <dbReference type="ARBA" id="ARBA00022840"/>
    </source>
</evidence>
<dbReference type="GO" id="GO:0005524">
    <property type="term" value="F:ATP binding"/>
    <property type="evidence" value="ECO:0007669"/>
    <property type="project" value="UniProtKB-UniRule"/>
</dbReference>
<evidence type="ECO:0000256" key="3">
    <source>
        <dbReference type="ARBA" id="ARBA00022741"/>
    </source>
</evidence>
<dbReference type="OrthoDB" id="4062651at2759"/>
<gene>
    <name evidence="9" type="ORF">TSUD_39160</name>
</gene>
<dbReference type="InterPro" id="IPR017441">
    <property type="entry name" value="Protein_kinase_ATP_BS"/>
</dbReference>
<keyword evidence="2" id="KW-0808">Transferase</keyword>
<keyword evidence="10" id="KW-1185">Reference proteome</keyword>
<dbReference type="InterPro" id="IPR000719">
    <property type="entry name" value="Prot_kinase_dom"/>
</dbReference>